<dbReference type="InterPro" id="IPR007053">
    <property type="entry name" value="LRAT_dom"/>
</dbReference>
<name>B8LR67_PICSI</name>
<organism evidence="3">
    <name type="scientific">Picea sitchensis</name>
    <name type="common">Sitka spruce</name>
    <name type="synonym">Pinus sitchensis</name>
    <dbReference type="NCBI Taxonomy" id="3332"/>
    <lineage>
        <taxon>Eukaryota</taxon>
        <taxon>Viridiplantae</taxon>
        <taxon>Streptophyta</taxon>
        <taxon>Embryophyta</taxon>
        <taxon>Tracheophyta</taxon>
        <taxon>Spermatophyta</taxon>
        <taxon>Pinopsida</taxon>
        <taxon>Pinidae</taxon>
        <taxon>Conifers I</taxon>
        <taxon>Pinales</taxon>
        <taxon>Pinaceae</taxon>
        <taxon>Picea</taxon>
    </lineage>
</organism>
<evidence type="ECO:0000313" key="3">
    <source>
        <dbReference type="EMBL" id="ABR18147.1"/>
    </source>
</evidence>
<reference evidence="3" key="1">
    <citation type="submission" date="2007-06" db="EMBL/GenBank/DDBJ databases">
        <title>Full length cDNA sequences from Sitka Spruce (Picea sitchensis).</title>
        <authorList>
            <person name="Ralph S.G."/>
            <person name="Chun H.E."/>
            <person name="Liao N."/>
            <person name="Ali J."/>
            <person name="Reid K."/>
            <person name="Kolosova N."/>
            <person name="Cooper N."/>
            <person name="Cullis C."/>
            <person name="Jancsik S."/>
            <person name="Moore R."/>
            <person name="Mayo M."/>
            <person name="Wagner S."/>
            <person name="Holt R.A."/>
            <person name="Jones S.J.M."/>
            <person name="Marra M.A."/>
            <person name="Ritland C.E."/>
            <person name="Ritland K."/>
            <person name="Bohlmann J."/>
        </authorList>
    </citation>
    <scope>NUCLEOTIDE SEQUENCE</scope>
    <source>
        <tissue evidence="3">Bark</tissue>
    </source>
</reference>
<evidence type="ECO:0000256" key="1">
    <source>
        <dbReference type="SAM" id="Phobius"/>
    </source>
</evidence>
<proteinExistence type="evidence at transcript level"/>
<sequence length="367" mass="39917">MGLFSNEVDRKLLKAGDHVYTWRAAYSYTHYGIYVGGNYVIHFTAGPSESSFSSSLPTTMICPNYPDSCGSHHRKAGVIRSCLDCFLDGRNVYLFQYNVARFVFMAHARGGTCTLEKSDPTNTVLRRAEYLLEKGFGDYSILSNNCEGFAIYCKTGFIGNSGQATGVMSGVKSASISALTLAVQSPLMLSQPLGLAYMLGCYCYGRYKADVGARVDKMKVPLESLREYLPAESSTSQRTIPAAASSTSQPLIRAAASSISQPVSRAAESSTSQRTIPAAESSLSQPLIRAAASSTSQRTIPAARSSTSQATMAWSNFRIFLFIVLFPIWVALSVATGTVAWHFVSKIMKTSEEQCTFARRENLKTLP</sequence>
<dbReference type="EMBL" id="EF678388">
    <property type="protein sequence ID" value="ABR18147.1"/>
    <property type="molecule type" value="mRNA"/>
</dbReference>
<dbReference type="AlphaFoldDB" id="B8LR67"/>
<protein>
    <recommendedName>
        <fullName evidence="2">LRAT domain-containing protein</fullName>
    </recommendedName>
</protein>
<feature type="transmembrane region" description="Helical" evidence="1">
    <location>
        <begin position="319"/>
        <end position="344"/>
    </location>
</feature>
<feature type="domain" description="LRAT" evidence="2">
    <location>
        <begin position="20"/>
        <end position="163"/>
    </location>
</feature>
<keyword evidence="1" id="KW-0812">Transmembrane</keyword>
<dbReference type="Gene3D" id="3.90.1720.10">
    <property type="entry name" value="endopeptidase domain like (from Nostoc punctiforme)"/>
    <property type="match status" value="1"/>
</dbReference>
<dbReference type="PANTHER" id="PTHR46137">
    <property type="entry name" value="OS05G0310600 PROTEIN"/>
    <property type="match status" value="1"/>
</dbReference>
<dbReference type="PROSITE" id="PS51934">
    <property type="entry name" value="LRAT"/>
    <property type="match status" value="1"/>
</dbReference>
<dbReference type="PANTHER" id="PTHR46137:SF3">
    <property type="entry name" value="OS05G0310600 PROTEIN"/>
    <property type="match status" value="1"/>
</dbReference>
<dbReference type="Pfam" id="PF04970">
    <property type="entry name" value="LRAT"/>
    <property type="match status" value="1"/>
</dbReference>
<evidence type="ECO:0000259" key="2">
    <source>
        <dbReference type="PROSITE" id="PS51934"/>
    </source>
</evidence>
<keyword evidence="1" id="KW-1133">Transmembrane helix</keyword>
<accession>B8LR67</accession>
<keyword evidence="1" id="KW-0472">Membrane</keyword>